<evidence type="ECO:0000259" key="1">
    <source>
        <dbReference type="Pfam" id="PF00350"/>
    </source>
</evidence>
<evidence type="ECO:0000313" key="2">
    <source>
        <dbReference type="EMBL" id="OCS92486.1"/>
    </source>
</evidence>
<feature type="domain" description="Dynamin N-terminal" evidence="1">
    <location>
        <begin position="1"/>
        <end position="99"/>
    </location>
</feature>
<organism evidence="2 3">
    <name type="scientific">Caryophanon latum</name>
    <dbReference type="NCBI Taxonomy" id="33977"/>
    <lineage>
        <taxon>Bacteria</taxon>
        <taxon>Bacillati</taxon>
        <taxon>Bacillota</taxon>
        <taxon>Bacilli</taxon>
        <taxon>Bacillales</taxon>
        <taxon>Caryophanaceae</taxon>
        <taxon>Caryophanon</taxon>
    </lineage>
</organism>
<dbReference type="SUPFAM" id="SSF52540">
    <property type="entry name" value="P-loop containing nucleoside triphosphate hydrolases"/>
    <property type="match status" value="1"/>
</dbReference>
<name>A0A1C0YZG7_9BACL</name>
<accession>A0A1C0YZG7</accession>
<dbReference type="Gene3D" id="3.40.50.300">
    <property type="entry name" value="P-loop containing nucleotide triphosphate hydrolases"/>
    <property type="match status" value="1"/>
</dbReference>
<proteinExistence type="predicted"/>
<keyword evidence="3" id="KW-1185">Reference proteome</keyword>
<dbReference type="InterPro" id="IPR045063">
    <property type="entry name" value="Dynamin_N"/>
</dbReference>
<dbReference type="AlphaFoldDB" id="A0A1C0YZG7"/>
<gene>
    <name evidence="2" type="ORF">A6K76_06265</name>
</gene>
<evidence type="ECO:0000313" key="3">
    <source>
        <dbReference type="Proteomes" id="UP000093482"/>
    </source>
</evidence>
<dbReference type="Proteomes" id="UP000093482">
    <property type="component" value="Unassembled WGS sequence"/>
</dbReference>
<dbReference type="EMBL" id="MATO01000015">
    <property type="protein sequence ID" value="OCS92486.1"/>
    <property type="molecule type" value="Genomic_DNA"/>
</dbReference>
<reference evidence="2 3" key="1">
    <citation type="submission" date="2016-07" db="EMBL/GenBank/DDBJ databases">
        <title>Caryophanon latum genome sequencing.</title>
        <authorList>
            <person name="Verma A."/>
            <person name="Pal Y."/>
            <person name="Krishnamurthi S."/>
        </authorList>
    </citation>
    <scope>NUCLEOTIDE SEQUENCE [LARGE SCALE GENOMIC DNA]</scope>
    <source>
        <strain evidence="2 3">DSM 14151</strain>
    </source>
</reference>
<sequence>MINSLLGQKILEEDILVKTAKVTIINHHTQFWLMKDGKHLFLEKYADVSNYLTRLGYLASINEEQGHIIHATVNNPILDNLILVDTPGLFGKFSNHDKITVHHRKLGLTYKSCLKREADSSGKSASLKTPQS</sequence>
<protein>
    <recommendedName>
        <fullName evidence="1">Dynamin N-terminal domain-containing protein</fullName>
    </recommendedName>
</protein>
<dbReference type="InterPro" id="IPR027417">
    <property type="entry name" value="P-loop_NTPase"/>
</dbReference>
<dbReference type="Pfam" id="PF00350">
    <property type="entry name" value="Dynamin_N"/>
    <property type="match status" value="1"/>
</dbReference>
<comment type="caution">
    <text evidence="2">The sequence shown here is derived from an EMBL/GenBank/DDBJ whole genome shotgun (WGS) entry which is preliminary data.</text>
</comment>